<sequence length="359" mass="41584">MEEPTRYEEAVGDKNWRRAMESEIDSIQKNGTWELSDLPKNQRAVGLKWVFKLKKDPNSKIVKHKARLVAKGYVQKYGVDYKEVFAPVARIETARTILAYAAQKQWRDHHLDVKTAFLNGELEEEVYVSQPDGFVDKINPQKVLRLHKALYGLKQAPRAWNTKLDHSLKSFGFHRCPFEHALYMKKEEDDITVVGVYVDDLILTGSNGKHIESFKQEMMRMFEMSDLGLLSYYLGIEVKQTPDCISFCQAVYASKILEKTGMLNCNSSRVPMEPKCKLKKQDGEPFVDATEYRRIIGSLRYLVNTRPDLAYSVGVVSRYMDTPTVTHECCETDTEVCDRHYWNGNCLQKESRKRRTCRL</sequence>
<organism evidence="2 3">
    <name type="scientific">Jatropha curcas</name>
    <name type="common">Barbados nut</name>
    <dbReference type="NCBI Taxonomy" id="180498"/>
    <lineage>
        <taxon>Eukaryota</taxon>
        <taxon>Viridiplantae</taxon>
        <taxon>Streptophyta</taxon>
        <taxon>Embryophyta</taxon>
        <taxon>Tracheophyta</taxon>
        <taxon>Spermatophyta</taxon>
        <taxon>Magnoliopsida</taxon>
        <taxon>eudicotyledons</taxon>
        <taxon>Gunneridae</taxon>
        <taxon>Pentapetalae</taxon>
        <taxon>rosids</taxon>
        <taxon>fabids</taxon>
        <taxon>Malpighiales</taxon>
        <taxon>Euphorbiaceae</taxon>
        <taxon>Crotonoideae</taxon>
        <taxon>Jatropheae</taxon>
        <taxon>Jatropha</taxon>
    </lineage>
</organism>
<keyword evidence="3" id="KW-1185">Reference proteome</keyword>
<feature type="domain" description="Reverse transcriptase Ty1/copia-type" evidence="1">
    <location>
        <begin position="30"/>
        <end position="273"/>
    </location>
</feature>
<proteinExistence type="predicted"/>
<dbReference type="OrthoDB" id="1733202at2759"/>
<evidence type="ECO:0000313" key="3">
    <source>
        <dbReference type="Proteomes" id="UP000027138"/>
    </source>
</evidence>
<dbReference type="EMBL" id="KK914675">
    <property type="protein sequence ID" value="KDP30510.1"/>
    <property type="molecule type" value="Genomic_DNA"/>
</dbReference>
<gene>
    <name evidence="2" type="ORF">JCGZ_16690</name>
</gene>
<protein>
    <recommendedName>
        <fullName evidence="1">Reverse transcriptase Ty1/copia-type domain-containing protein</fullName>
    </recommendedName>
</protein>
<dbReference type="Pfam" id="PF07727">
    <property type="entry name" value="RVT_2"/>
    <property type="match status" value="1"/>
</dbReference>
<dbReference type="Proteomes" id="UP000027138">
    <property type="component" value="Unassembled WGS sequence"/>
</dbReference>
<evidence type="ECO:0000259" key="1">
    <source>
        <dbReference type="Pfam" id="PF07727"/>
    </source>
</evidence>
<dbReference type="InterPro" id="IPR013103">
    <property type="entry name" value="RVT_2"/>
</dbReference>
<reference evidence="2 3" key="1">
    <citation type="journal article" date="2014" name="PLoS ONE">
        <title>Global Analysis of Gene Expression Profiles in Physic Nut (Jatropha curcas L.) Seedlings Exposed to Salt Stress.</title>
        <authorList>
            <person name="Zhang L."/>
            <person name="Zhang C."/>
            <person name="Wu P."/>
            <person name="Chen Y."/>
            <person name="Li M."/>
            <person name="Jiang H."/>
            <person name="Wu G."/>
        </authorList>
    </citation>
    <scope>NUCLEOTIDE SEQUENCE [LARGE SCALE GENOMIC DNA]</scope>
    <source>
        <strain evidence="3">cv. GZQX0401</strain>
        <tissue evidence="2">Young leaves</tissue>
    </source>
</reference>
<accession>A0A067KE24</accession>
<dbReference type="SUPFAM" id="SSF56672">
    <property type="entry name" value="DNA/RNA polymerases"/>
    <property type="match status" value="1"/>
</dbReference>
<evidence type="ECO:0000313" key="2">
    <source>
        <dbReference type="EMBL" id="KDP30510.1"/>
    </source>
</evidence>
<dbReference type="STRING" id="180498.A0A067KE24"/>
<dbReference type="PANTHER" id="PTHR11439">
    <property type="entry name" value="GAG-POL-RELATED RETROTRANSPOSON"/>
    <property type="match status" value="1"/>
</dbReference>
<name>A0A067KE24_JATCU</name>
<dbReference type="AlphaFoldDB" id="A0A067KE24"/>
<dbReference type="PANTHER" id="PTHR11439:SF515">
    <property type="entry name" value="GAG-POL POLYPROTEIN"/>
    <property type="match status" value="1"/>
</dbReference>
<dbReference type="InterPro" id="IPR043502">
    <property type="entry name" value="DNA/RNA_pol_sf"/>
</dbReference>